<keyword evidence="2" id="KW-1185">Reference proteome</keyword>
<accession>A0A917DVV7</accession>
<dbReference type="Proteomes" id="UP000612456">
    <property type="component" value="Unassembled WGS sequence"/>
</dbReference>
<comment type="caution">
    <text evidence="1">The sequence shown here is derived from an EMBL/GenBank/DDBJ whole genome shotgun (WGS) entry which is preliminary data.</text>
</comment>
<dbReference type="SUPFAM" id="SSF53756">
    <property type="entry name" value="UDP-Glycosyltransferase/glycogen phosphorylase"/>
    <property type="match status" value="1"/>
</dbReference>
<name>A0A917DVV7_9BACL</name>
<gene>
    <name evidence="1" type="ORF">GCM10010911_37720</name>
</gene>
<evidence type="ECO:0000313" key="1">
    <source>
        <dbReference type="EMBL" id="GGD76155.1"/>
    </source>
</evidence>
<dbReference type="AlphaFoldDB" id="A0A917DVV7"/>
<reference evidence="1" key="1">
    <citation type="journal article" date="2014" name="Int. J. Syst. Evol. Microbiol.">
        <title>Complete genome sequence of Corynebacterium casei LMG S-19264T (=DSM 44701T), isolated from a smear-ripened cheese.</title>
        <authorList>
            <consortium name="US DOE Joint Genome Institute (JGI-PGF)"/>
            <person name="Walter F."/>
            <person name="Albersmeier A."/>
            <person name="Kalinowski J."/>
            <person name="Ruckert C."/>
        </authorList>
    </citation>
    <scope>NUCLEOTIDE SEQUENCE</scope>
    <source>
        <strain evidence="1">CGMCC 1.15178</strain>
    </source>
</reference>
<evidence type="ECO:0000313" key="2">
    <source>
        <dbReference type="Proteomes" id="UP000612456"/>
    </source>
</evidence>
<organism evidence="1 2">
    <name type="scientific">Paenibacillus nasutitermitis</name>
    <dbReference type="NCBI Taxonomy" id="1652958"/>
    <lineage>
        <taxon>Bacteria</taxon>
        <taxon>Bacillati</taxon>
        <taxon>Bacillota</taxon>
        <taxon>Bacilli</taxon>
        <taxon>Bacillales</taxon>
        <taxon>Paenibacillaceae</taxon>
        <taxon>Paenibacillus</taxon>
    </lineage>
</organism>
<protein>
    <recommendedName>
        <fullName evidence="3">Glycosyl transferase family 28 C-terminal domain-containing protein</fullName>
    </recommendedName>
</protein>
<evidence type="ECO:0008006" key="3">
    <source>
        <dbReference type="Google" id="ProtNLM"/>
    </source>
</evidence>
<dbReference type="PANTHER" id="PTHR38134:SF2">
    <property type="entry name" value="GALACTOKINASE"/>
    <property type="match status" value="1"/>
</dbReference>
<dbReference type="RefSeq" id="WP_229750358.1">
    <property type="nucleotide sequence ID" value="NZ_BMHP01000002.1"/>
</dbReference>
<proteinExistence type="predicted"/>
<dbReference type="InterPro" id="IPR053205">
    <property type="entry name" value="GHMP_kinase_L-arabinokinase"/>
</dbReference>
<sequence>MITICYYVSDYGYGHAARSIAIIRMLVMRERKRLKLIICASRSLGFLRESLKDCGESDIEYHHTASDLGYCLKANSIEPDLELLHSRYGEYIAELPKEAVKEKMFLLQNKADLVISDISPIPLLAANLVNIRSVGVSNFTWFTAYKQMLNERLLAPLYDAYSVMDYFVALPGAGNEPDWGRLGRLRADFFCRKPEEREVSKLRVQLNPDGSRLVVFFALGMSVGVDDLAELPLWDDESCLFIVSGNMKVERANVFRIPGDDTESQNYVAASDIVMTKPGWGTVSEAVKLNKPLILLDRSSFTEDVSTIDALNNRHPYGLMSWEWLKQASRIEPVLASMGLRPGERSDKKFGQDAERDICEFIGQIIR</sequence>
<dbReference type="EMBL" id="BMHP01000002">
    <property type="protein sequence ID" value="GGD76155.1"/>
    <property type="molecule type" value="Genomic_DNA"/>
</dbReference>
<reference evidence="1" key="2">
    <citation type="submission" date="2020-09" db="EMBL/GenBank/DDBJ databases">
        <authorList>
            <person name="Sun Q."/>
            <person name="Zhou Y."/>
        </authorList>
    </citation>
    <scope>NUCLEOTIDE SEQUENCE</scope>
    <source>
        <strain evidence="1">CGMCC 1.15178</strain>
    </source>
</reference>
<dbReference type="PANTHER" id="PTHR38134">
    <property type="entry name" value="SLR1395 PROTEIN"/>
    <property type="match status" value="1"/>
</dbReference>